<protein>
    <submittedName>
        <fullName evidence="1">Uncharacterized protein</fullName>
    </submittedName>
</protein>
<evidence type="ECO:0000313" key="1">
    <source>
        <dbReference type="EMBL" id="RRW26087.1"/>
    </source>
</evidence>
<comment type="caution">
    <text evidence="1">The sequence shown here is derived from an EMBL/GenBank/DDBJ whole genome shotgun (WGS) entry which is preliminary data.</text>
</comment>
<reference evidence="1 2" key="1">
    <citation type="submission" date="2018-10" db="EMBL/GenBank/DDBJ databases">
        <title>Transmission dynamics of multidrug resistant bacteria on intensive care unit surfaces.</title>
        <authorList>
            <person name="D'Souza A.W."/>
            <person name="Potter R.F."/>
            <person name="Wallace M."/>
            <person name="Shupe A."/>
            <person name="Patel S."/>
            <person name="Sun S."/>
            <person name="Gul D."/>
            <person name="Kwon J.H."/>
            <person name="Andleeb S."/>
            <person name="Burnham C.-A.D."/>
            <person name="Dantas G."/>
        </authorList>
    </citation>
    <scope>NUCLEOTIDE SEQUENCE [LARGE SCALE GENOMIC DNA]</scope>
    <source>
        <strain evidence="1 2">PO_271</strain>
    </source>
</reference>
<sequence>MMALQHDITSNCLVEPCQAAAYPDKSQLNAADCACLNACDFLLMGWNHRGRCDTKPYRKGFQDTAEPYLLC</sequence>
<evidence type="ECO:0000313" key="2">
    <source>
        <dbReference type="Proteomes" id="UP000272833"/>
    </source>
</evidence>
<organism evidence="1 2">
    <name type="scientific">Ectopseudomonas oleovorans</name>
    <name type="common">Pseudomonas oleovorans</name>
    <dbReference type="NCBI Taxonomy" id="301"/>
    <lineage>
        <taxon>Bacteria</taxon>
        <taxon>Pseudomonadati</taxon>
        <taxon>Pseudomonadota</taxon>
        <taxon>Gammaproteobacteria</taxon>
        <taxon>Pseudomonadales</taxon>
        <taxon>Pseudomonadaceae</taxon>
        <taxon>Ectopseudomonas</taxon>
    </lineage>
</organism>
<gene>
    <name evidence="1" type="ORF">EGJ44_22255</name>
</gene>
<dbReference type="AlphaFoldDB" id="A0A3R9CJU7"/>
<dbReference type="Proteomes" id="UP000272833">
    <property type="component" value="Unassembled WGS sequence"/>
</dbReference>
<accession>A0A3R9CJU7</accession>
<proteinExistence type="predicted"/>
<name>A0A3R9CJU7_ECTOL</name>
<dbReference type="EMBL" id="RHRS01000112">
    <property type="protein sequence ID" value="RRW26087.1"/>
    <property type="molecule type" value="Genomic_DNA"/>
</dbReference>